<evidence type="ECO:0000256" key="4">
    <source>
        <dbReference type="ARBA" id="ARBA00023027"/>
    </source>
</evidence>
<dbReference type="Gene3D" id="3.40.50.720">
    <property type="entry name" value="NAD(P)-binding Rossmann-like Domain"/>
    <property type="match status" value="1"/>
</dbReference>
<evidence type="ECO:0000256" key="1">
    <source>
        <dbReference type="ARBA" id="ARBA00022723"/>
    </source>
</evidence>
<dbReference type="InterPro" id="IPR013154">
    <property type="entry name" value="ADH-like_N"/>
</dbReference>
<accession>A0ABW3PPY6</accession>
<dbReference type="InterPro" id="IPR036291">
    <property type="entry name" value="NAD(P)-bd_dom_sf"/>
</dbReference>
<dbReference type="PROSITE" id="PS00059">
    <property type="entry name" value="ADH_ZINC"/>
    <property type="match status" value="1"/>
</dbReference>
<dbReference type="InterPro" id="IPR002328">
    <property type="entry name" value="ADH_Zn_CS"/>
</dbReference>
<dbReference type="InterPro" id="IPR020843">
    <property type="entry name" value="ER"/>
</dbReference>
<dbReference type="PANTHER" id="PTHR43880:SF12">
    <property type="entry name" value="ALCOHOL DEHYDROGENASE CLASS-3"/>
    <property type="match status" value="1"/>
</dbReference>
<evidence type="ECO:0000313" key="7">
    <source>
        <dbReference type="EMBL" id="MFD1126053.1"/>
    </source>
</evidence>
<comment type="caution">
    <text evidence="7">The sequence shown here is derived from an EMBL/GenBank/DDBJ whole genome shotgun (WGS) entry which is preliminary data.</text>
</comment>
<dbReference type="Pfam" id="PF08240">
    <property type="entry name" value="ADH_N"/>
    <property type="match status" value="1"/>
</dbReference>
<gene>
    <name evidence="7" type="ORF">ACFQ22_11890</name>
</gene>
<dbReference type="SUPFAM" id="SSF51735">
    <property type="entry name" value="NAD(P)-binding Rossmann-fold domains"/>
    <property type="match status" value="1"/>
</dbReference>
<comment type="cofactor">
    <cofactor evidence="5">
        <name>Zn(2+)</name>
        <dbReference type="ChEBI" id="CHEBI:29105"/>
    </cofactor>
</comment>
<dbReference type="Gene3D" id="3.90.180.10">
    <property type="entry name" value="Medium-chain alcohol dehydrogenases, catalytic domain"/>
    <property type="match status" value="1"/>
</dbReference>
<keyword evidence="4" id="KW-0520">NAD</keyword>
<proteinExistence type="inferred from homology"/>
<dbReference type="InterPro" id="IPR011032">
    <property type="entry name" value="GroES-like_sf"/>
</dbReference>
<dbReference type="CDD" id="cd08278">
    <property type="entry name" value="benzyl_alcohol_DH"/>
    <property type="match status" value="1"/>
</dbReference>
<dbReference type="InterPro" id="IPR013149">
    <property type="entry name" value="ADH-like_C"/>
</dbReference>
<dbReference type="PANTHER" id="PTHR43880">
    <property type="entry name" value="ALCOHOL DEHYDROGENASE"/>
    <property type="match status" value="1"/>
</dbReference>
<keyword evidence="3" id="KW-0560">Oxidoreductase</keyword>
<dbReference type="Proteomes" id="UP001597156">
    <property type="component" value="Unassembled WGS sequence"/>
</dbReference>
<dbReference type="SUPFAM" id="SSF50129">
    <property type="entry name" value="GroES-like"/>
    <property type="match status" value="1"/>
</dbReference>
<dbReference type="EMBL" id="JBHTLH010000041">
    <property type="protein sequence ID" value="MFD1126053.1"/>
    <property type="molecule type" value="Genomic_DNA"/>
</dbReference>
<reference evidence="8" key="1">
    <citation type="journal article" date="2019" name="Int. J. Syst. Evol. Microbiol.">
        <title>The Global Catalogue of Microorganisms (GCM) 10K type strain sequencing project: providing services to taxonomists for standard genome sequencing and annotation.</title>
        <authorList>
            <consortium name="The Broad Institute Genomics Platform"/>
            <consortium name="The Broad Institute Genome Sequencing Center for Infectious Disease"/>
            <person name="Wu L."/>
            <person name="Ma J."/>
        </authorList>
    </citation>
    <scope>NUCLEOTIDE SEQUENCE [LARGE SCALE GENOMIC DNA]</scope>
    <source>
        <strain evidence="8">CCUG 71848</strain>
    </source>
</reference>
<keyword evidence="1 5" id="KW-0479">Metal-binding</keyword>
<evidence type="ECO:0000256" key="2">
    <source>
        <dbReference type="ARBA" id="ARBA00022833"/>
    </source>
</evidence>
<name>A0ABW3PPY6_9LACO</name>
<feature type="domain" description="Enoyl reductase (ER)" evidence="6">
    <location>
        <begin position="12"/>
        <end position="360"/>
    </location>
</feature>
<sequence>MRISTAVVNDQGKSLSIEKAELSAPMHNEVLVKVFASGVCHTDAAGRDLGMTPYPVALGHEGSGVVERVGDGVTTVKPGDHVVLSFSYCGHCENCLTGHPASCVHLNELNFGGRNFDGTHRIHSISGNDISTFFGQSSFSTYAVVDEHGVTKVPSTIDISLLGPLGCGFQTGAGTVLNYLKPKFGSSIIIFGTGAVGLSALMAAKIIGLDNIIAVDVHENRLKLAEELGATKTVNSNQENVAEVAKELTKSGIDYSIDTTGVPSVIKEAVNVLKPSGTCVLLGIAGDVTFNIQQEIMGESKQVVGVIEGDAVPQLFIPKLIRYYQKGLFPFDKLIKFYDLNDINQAFDDSKNGNVIKPVVRIFN</sequence>
<dbReference type="RefSeq" id="WP_121979017.1">
    <property type="nucleotide sequence ID" value="NZ_JBHTLH010000041.1"/>
</dbReference>
<evidence type="ECO:0000259" key="6">
    <source>
        <dbReference type="SMART" id="SM00829"/>
    </source>
</evidence>
<dbReference type="SMART" id="SM00829">
    <property type="entry name" value="PKS_ER"/>
    <property type="match status" value="1"/>
</dbReference>
<dbReference type="Pfam" id="PF00107">
    <property type="entry name" value="ADH_zinc_N"/>
    <property type="match status" value="1"/>
</dbReference>
<organism evidence="7 8">
    <name type="scientific">Lentilactobacillus raoultii</name>
    <dbReference type="NCBI Taxonomy" id="1987503"/>
    <lineage>
        <taxon>Bacteria</taxon>
        <taxon>Bacillati</taxon>
        <taxon>Bacillota</taxon>
        <taxon>Bacilli</taxon>
        <taxon>Lactobacillales</taxon>
        <taxon>Lactobacillaceae</taxon>
        <taxon>Lentilactobacillus</taxon>
    </lineage>
</organism>
<protein>
    <submittedName>
        <fullName evidence="7">NAD(P)-dependent alcohol dehydrogenase</fullName>
    </submittedName>
</protein>
<keyword evidence="2 5" id="KW-0862">Zinc</keyword>
<evidence type="ECO:0000313" key="8">
    <source>
        <dbReference type="Proteomes" id="UP001597156"/>
    </source>
</evidence>
<keyword evidence="8" id="KW-1185">Reference proteome</keyword>
<evidence type="ECO:0000256" key="3">
    <source>
        <dbReference type="ARBA" id="ARBA00023002"/>
    </source>
</evidence>
<evidence type="ECO:0000256" key="5">
    <source>
        <dbReference type="RuleBase" id="RU361277"/>
    </source>
</evidence>
<comment type="similarity">
    <text evidence="5">Belongs to the zinc-containing alcohol dehydrogenase family.</text>
</comment>